<evidence type="ECO:0000313" key="2">
    <source>
        <dbReference type="EMBL" id="KAK9765880.1"/>
    </source>
</evidence>
<dbReference type="Pfam" id="PF05063">
    <property type="entry name" value="MT-A70"/>
    <property type="match status" value="1"/>
</dbReference>
<proteinExistence type="inferred from homology"/>
<dbReference type="PROSITE" id="PS51143">
    <property type="entry name" value="MT_A70"/>
    <property type="match status" value="1"/>
</dbReference>
<name>A0ABR2WWP0_9FUNG</name>
<comment type="caution">
    <text evidence="2">The sequence shown here is derived from an EMBL/GenBank/DDBJ whole genome shotgun (WGS) entry which is preliminary data.</text>
</comment>
<dbReference type="SUPFAM" id="SSF53335">
    <property type="entry name" value="S-adenosyl-L-methionine-dependent methyltransferases"/>
    <property type="match status" value="1"/>
</dbReference>
<protein>
    <submittedName>
        <fullName evidence="2">Uncharacterized protein</fullName>
    </submittedName>
</protein>
<keyword evidence="3" id="KW-1185">Reference proteome</keyword>
<organism evidence="2 3">
    <name type="scientific">Basidiobolus ranarum</name>
    <dbReference type="NCBI Taxonomy" id="34480"/>
    <lineage>
        <taxon>Eukaryota</taxon>
        <taxon>Fungi</taxon>
        <taxon>Fungi incertae sedis</taxon>
        <taxon>Zoopagomycota</taxon>
        <taxon>Entomophthoromycotina</taxon>
        <taxon>Basidiobolomycetes</taxon>
        <taxon>Basidiobolales</taxon>
        <taxon>Basidiobolaceae</taxon>
        <taxon>Basidiobolus</taxon>
    </lineage>
</organism>
<evidence type="ECO:0000256" key="1">
    <source>
        <dbReference type="PROSITE-ProRule" id="PRU00489"/>
    </source>
</evidence>
<feature type="non-terminal residue" evidence="2">
    <location>
        <position position="809"/>
    </location>
</feature>
<dbReference type="PANTHER" id="PTHR12829:SF8">
    <property type="entry name" value="CHROMOSOME UNDETERMINED SCAFFOLD_82, WHOLE GENOME SHOTGUN SEQUENCE"/>
    <property type="match status" value="1"/>
</dbReference>
<dbReference type="PANTHER" id="PTHR12829">
    <property type="entry name" value="N6-ADENOSINE-METHYLTRANSFERASE"/>
    <property type="match status" value="1"/>
</dbReference>
<comment type="similarity">
    <text evidence="1">Belongs to the MT-A70-like family.</text>
</comment>
<evidence type="ECO:0000313" key="3">
    <source>
        <dbReference type="Proteomes" id="UP001479436"/>
    </source>
</evidence>
<dbReference type="Proteomes" id="UP001479436">
    <property type="component" value="Unassembled WGS sequence"/>
</dbReference>
<accession>A0ABR2WWP0</accession>
<sequence length="809" mass="92641">MSGQFSLQDSFKGKGKLVERIPFDSPKTKRRKLCLSLKRSRESTDKCENLGVASGSTANDESLQFTENDIFMGVERNLKDVSTLNSLTDSESQSFFASSPISENMIDSFSQNESLTSVPPFTETVDTNISQKKISSETKWLKRQSLSDNDEVGLMSQAAEVVISEMNTKIESTKISATNYEAISEEKRTIDTETTQLNDKRTLETVEKDPPTENNETVVENLSSKLPYVPGSLRKGDNVFTKDQVKKWSSARIHAWENRHVNPDAFYYRFVDPGELQANGGFNKKDHEYFMARLKDFKEKGYRIGSAWGIFSMGIPHKAGYQCSSYYRKLIEQRKVEDPSYVIVNGKLSMIDKGRKDGRSADGVLSVAWEMPEVQEVEKNINQWLKDFHNRDISQVSLTKKPTKPKNKALFSNVQQHTQTEAPKPTKNHNPMLSKLSTKQLDLDDEFEIFPGIKTKPVNKTVQPESKLLQKYKELVPSVPSTASLLSKSSKASTLSQYMDHVKRAHARKILEFTPVQKLIHRVSHPTTTSVKTKLNNLKPLQRDLSAFWQGVKSPRVEGPEPPIYKIPFDIPSTWAKKITPANEIQQPASPLTSTRNIYIETNDLLNLNFDDIFEKRTSDDGFEGVLIDPPWELLMADDIRSECYLQVEQLESLLEKVLTYLPMGLIFIWTHKILTPDVVHIMLKLDCRYVENLAWFKKKINNTHTDHPSSYFRRSKETLLIFKKGDGFDIRHQRTADVIIDFEKPKSHWIEQEYTEPKPAEVYEMIETILPTSKDPTPMGDGRLLELWCKRDSRDRAGWVTIHENKKH</sequence>
<reference evidence="2 3" key="1">
    <citation type="submission" date="2023-04" db="EMBL/GenBank/DDBJ databases">
        <title>Genome of Basidiobolus ranarum AG-B5.</title>
        <authorList>
            <person name="Stajich J.E."/>
            <person name="Carter-House D."/>
            <person name="Gryganskyi A."/>
        </authorList>
    </citation>
    <scope>NUCLEOTIDE SEQUENCE [LARGE SCALE GENOMIC DNA]</scope>
    <source>
        <strain evidence="2 3">AG-B5</strain>
    </source>
</reference>
<gene>
    <name evidence="2" type="ORF">K7432_005430</name>
</gene>
<dbReference type="InterPro" id="IPR007757">
    <property type="entry name" value="MT-A70-like"/>
</dbReference>
<dbReference type="EMBL" id="JASJQH010000214">
    <property type="protein sequence ID" value="KAK9765880.1"/>
    <property type="molecule type" value="Genomic_DNA"/>
</dbReference>
<dbReference type="InterPro" id="IPR029063">
    <property type="entry name" value="SAM-dependent_MTases_sf"/>
</dbReference>